<evidence type="ECO:0000313" key="2">
    <source>
        <dbReference type="EMBL" id="TSA82499.1"/>
    </source>
</evidence>
<dbReference type="Proteomes" id="UP000319322">
    <property type="component" value="Unassembled WGS sequence"/>
</dbReference>
<evidence type="ECO:0000313" key="3">
    <source>
        <dbReference type="Proteomes" id="UP000319322"/>
    </source>
</evidence>
<dbReference type="RefSeq" id="WP_120948525.1">
    <property type="nucleotide sequence ID" value="NZ_QXQP01000017.1"/>
</dbReference>
<reference evidence="2" key="2">
    <citation type="submission" date="2019-07" db="EMBL/GenBank/DDBJ databases">
        <authorList>
            <person name="Papic B."/>
        </authorList>
    </citation>
    <scope>NUCLEOTIDE SEQUENCE [LARGE SCALE GENOMIC DNA]</scope>
    <source>
        <strain evidence="2">L8b</strain>
    </source>
</reference>
<reference evidence="2" key="1">
    <citation type="submission" date="2019-07" db="EMBL/GenBank/DDBJ databases">
        <title>Helicobacter labacensis sp. nov., Helicobacter mehlei sp. nov. and Helicobacter vulpis sp. nov., isolated from gastric mucosa of red fox (Vulpis vulpis).</title>
        <authorList>
            <person name="Kusar D."/>
            <person name="Gruntar I."/>
            <person name="Pate M."/>
            <person name="Zajc U."/>
            <person name="Ocepek M."/>
        </authorList>
    </citation>
    <scope>NUCLEOTIDE SEQUENCE [LARGE SCALE GENOMIC DNA]</scope>
    <source>
        <strain evidence="2">L8b</strain>
    </source>
</reference>
<organism evidence="2 3">
    <name type="scientific">Helicobacter mehlei</name>
    <dbReference type="NCBI Taxonomy" id="2316080"/>
    <lineage>
        <taxon>Bacteria</taxon>
        <taxon>Pseudomonadati</taxon>
        <taxon>Campylobacterota</taxon>
        <taxon>Epsilonproteobacteria</taxon>
        <taxon>Campylobacterales</taxon>
        <taxon>Helicobacteraceae</taxon>
        <taxon>Helicobacter</taxon>
    </lineage>
</organism>
<feature type="signal peptide" evidence="1">
    <location>
        <begin position="1"/>
        <end position="23"/>
    </location>
</feature>
<evidence type="ECO:0000256" key="1">
    <source>
        <dbReference type="SAM" id="SignalP"/>
    </source>
</evidence>
<dbReference type="AlphaFoldDB" id="A0A553UQK3"/>
<protein>
    <recommendedName>
        <fullName evidence="4">Lipoprotein</fullName>
    </recommendedName>
</protein>
<comment type="caution">
    <text evidence="2">The sequence shown here is derived from an EMBL/GenBank/DDBJ whole genome shotgun (WGS) entry which is preliminary data.</text>
</comment>
<evidence type="ECO:0008006" key="4">
    <source>
        <dbReference type="Google" id="ProtNLM"/>
    </source>
</evidence>
<accession>A0A553UQK3</accession>
<proteinExistence type="predicted"/>
<gene>
    <name evidence="2" type="ORF">FNE76_05715</name>
</gene>
<name>A0A553UQK3_9HELI</name>
<feature type="chain" id="PRO_5021804813" description="Lipoprotein" evidence="1">
    <location>
        <begin position="24"/>
        <end position="103"/>
    </location>
</feature>
<dbReference type="PROSITE" id="PS51257">
    <property type="entry name" value="PROKAR_LIPOPROTEIN"/>
    <property type="match status" value="1"/>
</dbReference>
<sequence length="103" mass="11973">MQKLFFYSILIVFFTACSTHKNAGVELDIVPSATPQPQSKAVPKDTHTNFYWRLEKQEEKLRKREKREGGSFACSHGTHQAFLPKAVRKRRGKMCFNLLDLTW</sequence>
<keyword evidence="1" id="KW-0732">Signal</keyword>
<dbReference type="EMBL" id="VKGC01000014">
    <property type="protein sequence ID" value="TSA82499.1"/>
    <property type="molecule type" value="Genomic_DNA"/>
</dbReference>
<keyword evidence="3" id="KW-1185">Reference proteome</keyword>